<protein>
    <recommendedName>
        <fullName evidence="3">CopZ zinc binding domain-containing protein</fullName>
    </recommendedName>
</protein>
<comment type="caution">
    <text evidence="1">The sequence shown here is derived from an EMBL/GenBank/DDBJ whole genome shotgun (WGS) entry which is preliminary data.</text>
</comment>
<dbReference type="Proteomes" id="UP000618926">
    <property type="component" value="Unassembled WGS sequence"/>
</dbReference>
<proteinExistence type="predicted"/>
<dbReference type="EMBL" id="JADBFD010000016">
    <property type="protein sequence ID" value="MBE2888686.1"/>
    <property type="molecule type" value="Genomic_DNA"/>
</dbReference>
<evidence type="ECO:0008006" key="3">
    <source>
        <dbReference type="Google" id="ProtNLM"/>
    </source>
</evidence>
<keyword evidence="2" id="KW-1185">Reference proteome</keyword>
<evidence type="ECO:0000313" key="2">
    <source>
        <dbReference type="Proteomes" id="UP000618926"/>
    </source>
</evidence>
<reference evidence="1 2" key="1">
    <citation type="submission" date="2020-10" db="EMBL/GenBank/DDBJ databases">
        <title>Investigation of anaerobic biodegradation of phenanthrene by a sulfate-dependent Geobacter anodireducens strain PheS2.</title>
        <authorList>
            <person name="Zhang Z."/>
        </authorList>
    </citation>
    <scope>NUCLEOTIDE SEQUENCE [LARGE SCALE GENOMIC DNA]</scope>
    <source>
        <strain evidence="1 2">PheS2</strain>
    </source>
</reference>
<gene>
    <name evidence="1" type="ORF">IIE05_12010</name>
</gene>
<organism evidence="1 2">
    <name type="scientific">Geobacter anodireducens</name>
    <dbReference type="NCBI Taxonomy" id="1340425"/>
    <lineage>
        <taxon>Bacteria</taxon>
        <taxon>Pseudomonadati</taxon>
        <taxon>Thermodesulfobacteriota</taxon>
        <taxon>Desulfuromonadia</taxon>
        <taxon>Geobacterales</taxon>
        <taxon>Geobacteraceae</taxon>
        <taxon>Geobacter</taxon>
    </lineage>
</organism>
<sequence length="61" mass="6537">MAEHTTCSCGEKHQGHLCVLKSKGLMDEVKHLTSSPTVSCFMCGAEANSADNVCEPVQLDK</sequence>
<accession>A0ABR9NWQ3</accession>
<dbReference type="RefSeq" id="WP_082833129.1">
    <property type="nucleotide sequence ID" value="NZ_JADBFD010000016.1"/>
</dbReference>
<evidence type="ECO:0000313" key="1">
    <source>
        <dbReference type="EMBL" id="MBE2888686.1"/>
    </source>
</evidence>
<name>A0ABR9NWQ3_9BACT</name>